<name>A0A514CL27_9BACT</name>
<accession>A0A514CL27</accession>
<proteinExistence type="predicted"/>
<dbReference type="OrthoDB" id="839026at2"/>
<feature type="transmembrane region" description="Helical" evidence="1">
    <location>
        <begin position="6"/>
        <end position="29"/>
    </location>
</feature>
<keyword evidence="1" id="KW-0472">Membrane</keyword>
<keyword evidence="1" id="KW-1133">Transmembrane helix</keyword>
<keyword evidence="1" id="KW-0812">Transmembrane</keyword>
<sequence length="120" mass="13625">MSKQKIIGFSGVMSALLMTCFVLLSGYFSTSVHDTYSKKDTVSVTTWSNFTPNAINLTEHDWSIGSSNVDQTRETNHFVGGFFCGLRILERQLLEQIFLCSKTAIPFGIREIIFPSHFFW</sequence>
<evidence type="ECO:0000313" key="2">
    <source>
        <dbReference type="EMBL" id="QDH80535.1"/>
    </source>
</evidence>
<reference evidence="2 3" key="1">
    <citation type="submission" date="2019-06" db="EMBL/GenBank/DDBJ databases">
        <title>Echinicola alkalisoli sp. nov. isolated from saline soil.</title>
        <authorList>
            <person name="Sun J.-Q."/>
            <person name="Xu L."/>
        </authorList>
    </citation>
    <scope>NUCLEOTIDE SEQUENCE [LARGE SCALE GENOMIC DNA]</scope>
    <source>
        <strain evidence="2 3">LN3S3</strain>
    </source>
</reference>
<dbReference type="RefSeq" id="WP_141615765.1">
    <property type="nucleotide sequence ID" value="NZ_CP041253.1"/>
</dbReference>
<dbReference type="Proteomes" id="UP000316614">
    <property type="component" value="Chromosome"/>
</dbReference>
<gene>
    <name evidence="2" type="ORF">FKX85_16400</name>
</gene>
<dbReference type="KEGG" id="echi:FKX85_16400"/>
<organism evidence="2 3">
    <name type="scientific">Echinicola soli</name>
    <dbReference type="NCBI Taxonomy" id="2591634"/>
    <lineage>
        <taxon>Bacteria</taxon>
        <taxon>Pseudomonadati</taxon>
        <taxon>Bacteroidota</taxon>
        <taxon>Cytophagia</taxon>
        <taxon>Cytophagales</taxon>
        <taxon>Cyclobacteriaceae</taxon>
        <taxon>Echinicola</taxon>
    </lineage>
</organism>
<dbReference type="AlphaFoldDB" id="A0A514CL27"/>
<dbReference type="EMBL" id="CP041253">
    <property type="protein sequence ID" value="QDH80535.1"/>
    <property type="molecule type" value="Genomic_DNA"/>
</dbReference>
<evidence type="ECO:0000256" key="1">
    <source>
        <dbReference type="SAM" id="Phobius"/>
    </source>
</evidence>
<evidence type="ECO:0000313" key="3">
    <source>
        <dbReference type="Proteomes" id="UP000316614"/>
    </source>
</evidence>
<protein>
    <submittedName>
        <fullName evidence="2">Uncharacterized protein</fullName>
    </submittedName>
</protein>
<keyword evidence="3" id="KW-1185">Reference proteome</keyword>